<dbReference type="PRINTS" id="PR00463">
    <property type="entry name" value="EP450I"/>
</dbReference>
<gene>
    <name evidence="12" type="ORF">HAX54_006621</name>
</gene>
<evidence type="ECO:0000256" key="1">
    <source>
        <dbReference type="ARBA" id="ARBA00004370"/>
    </source>
</evidence>
<dbReference type="Proteomes" id="UP000823775">
    <property type="component" value="Unassembled WGS sequence"/>
</dbReference>
<dbReference type="PANTHER" id="PTHR47950">
    <property type="entry name" value="CYTOCHROME P450, FAMILY 76, SUBFAMILY C, POLYPEPTIDE 5-RELATED"/>
    <property type="match status" value="1"/>
</dbReference>
<dbReference type="Gene3D" id="1.10.630.10">
    <property type="entry name" value="Cytochrome P450"/>
    <property type="match status" value="1"/>
</dbReference>
<evidence type="ECO:0008006" key="14">
    <source>
        <dbReference type="Google" id="ProtNLM"/>
    </source>
</evidence>
<evidence type="ECO:0000256" key="6">
    <source>
        <dbReference type="ARBA" id="ARBA00022989"/>
    </source>
</evidence>
<keyword evidence="7" id="KW-0560">Oxidoreductase</keyword>
<dbReference type="InterPro" id="IPR036396">
    <property type="entry name" value="Cyt_P450_sf"/>
</dbReference>
<comment type="subcellular location">
    <subcellularLocation>
        <location evidence="1">Membrane</location>
    </subcellularLocation>
</comment>
<dbReference type="PANTHER" id="PTHR47950:SF4">
    <property type="entry name" value="GERANIOL 8-HYDROXYLASE-LIKE"/>
    <property type="match status" value="1"/>
</dbReference>
<keyword evidence="10 11" id="KW-0472">Membrane</keyword>
<dbReference type="Pfam" id="PF00067">
    <property type="entry name" value="p450"/>
    <property type="match status" value="1"/>
</dbReference>
<evidence type="ECO:0000256" key="4">
    <source>
        <dbReference type="ARBA" id="ARBA00022692"/>
    </source>
</evidence>
<name>A0ABS8TC90_DATST</name>
<evidence type="ECO:0000256" key="2">
    <source>
        <dbReference type="ARBA" id="ARBA00010617"/>
    </source>
</evidence>
<protein>
    <recommendedName>
        <fullName evidence="14">Cytochrome P450</fullName>
    </recommendedName>
</protein>
<sequence length="390" mass="43986">MQTSFLMDYYYYTTPVALLIIAWTLVQGFSLLLGKLPPGPFPLPIIGNLHLLGNEPHKSLAKLAKFHGPIMRLKLGQITTMVISSSGMAKQVLQKQDLSFSSRSIPDMVQIDNFHKFSVTWLPVSPQSRSLRKILNSHIFSVNKLDATQHLRYKKIEELVVYCRKRSQLGEAVDIGGAIFRTLLNLLSNTLLSKDLADPYVNSGQEFKNLVEEIMMDLGKPKLVDYFPVLKLVYPQGLRRYNSRMGKLIKLFEGLINERLELRKLKAQNTTAAAADVLDALLTASEHNPQDIDPKHIVAILLDLFVAGTDTSSNVVEWAMAEILKTPEIMMRVQAEIAQVIGAGNPMEEADVARLPYLQCIVKETFRLHPPTPFLVPRIVEQDVEVRIWM</sequence>
<evidence type="ECO:0000313" key="12">
    <source>
        <dbReference type="EMBL" id="MCD7468436.1"/>
    </source>
</evidence>
<keyword evidence="8" id="KW-0408">Iron</keyword>
<keyword evidence="4 11" id="KW-0812">Transmembrane</keyword>
<keyword evidence="5" id="KW-0479">Metal-binding</keyword>
<proteinExistence type="inferred from homology"/>
<comment type="caution">
    <text evidence="12">The sequence shown here is derived from an EMBL/GenBank/DDBJ whole genome shotgun (WGS) entry which is preliminary data.</text>
</comment>
<keyword evidence="3" id="KW-0349">Heme</keyword>
<dbReference type="PRINTS" id="PR00385">
    <property type="entry name" value="P450"/>
</dbReference>
<evidence type="ECO:0000256" key="5">
    <source>
        <dbReference type="ARBA" id="ARBA00022723"/>
    </source>
</evidence>
<keyword evidence="13" id="KW-1185">Reference proteome</keyword>
<keyword evidence="9" id="KW-0503">Monooxygenase</keyword>
<dbReference type="InterPro" id="IPR002401">
    <property type="entry name" value="Cyt_P450_E_grp-I"/>
</dbReference>
<evidence type="ECO:0000256" key="7">
    <source>
        <dbReference type="ARBA" id="ARBA00023002"/>
    </source>
</evidence>
<evidence type="ECO:0000256" key="9">
    <source>
        <dbReference type="ARBA" id="ARBA00023033"/>
    </source>
</evidence>
<dbReference type="InterPro" id="IPR001128">
    <property type="entry name" value="Cyt_P450"/>
</dbReference>
<accession>A0ABS8TC90</accession>
<keyword evidence="6 11" id="KW-1133">Transmembrane helix</keyword>
<reference evidence="12 13" key="1">
    <citation type="journal article" date="2021" name="BMC Genomics">
        <title>Datura genome reveals duplications of psychoactive alkaloid biosynthetic genes and high mutation rate following tissue culture.</title>
        <authorList>
            <person name="Rajewski A."/>
            <person name="Carter-House D."/>
            <person name="Stajich J."/>
            <person name="Litt A."/>
        </authorList>
    </citation>
    <scope>NUCLEOTIDE SEQUENCE [LARGE SCALE GENOMIC DNA]</scope>
    <source>
        <strain evidence="12">AR-01</strain>
    </source>
</reference>
<dbReference type="SUPFAM" id="SSF48264">
    <property type="entry name" value="Cytochrome P450"/>
    <property type="match status" value="1"/>
</dbReference>
<evidence type="ECO:0000256" key="10">
    <source>
        <dbReference type="ARBA" id="ARBA00023136"/>
    </source>
</evidence>
<dbReference type="EMBL" id="JACEIK010001335">
    <property type="protein sequence ID" value="MCD7468436.1"/>
    <property type="molecule type" value="Genomic_DNA"/>
</dbReference>
<evidence type="ECO:0000313" key="13">
    <source>
        <dbReference type="Proteomes" id="UP000823775"/>
    </source>
</evidence>
<feature type="transmembrane region" description="Helical" evidence="11">
    <location>
        <begin position="12"/>
        <end position="33"/>
    </location>
</feature>
<evidence type="ECO:0000256" key="3">
    <source>
        <dbReference type="ARBA" id="ARBA00022617"/>
    </source>
</evidence>
<evidence type="ECO:0000256" key="11">
    <source>
        <dbReference type="SAM" id="Phobius"/>
    </source>
</evidence>
<comment type="similarity">
    <text evidence="2">Belongs to the cytochrome P450 family.</text>
</comment>
<organism evidence="12 13">
    <name type="scientific">Datura stramonium</name>
    <name type="common">Jimsonweed</name>
    <name type="synonym">Common thornapple</name>
    <dbReference type="NCBI Taxonomy" id="4076"/>
    <lineage>
        <taxon>Eukaryota</taxon>
        <taxon>Viridiplantae</taxon>
        <taxon>Streptophyta</taxon>
        <taxon>Embryophyta</taxon>
        <taxon>Tracheophyta</taxon>
        <taxon>Spermatophyta</taxon>
        <taxon>Magnoliopsida</taxon>
        <taxon>eudicotyledons</taxon>
        <taxon>Gunneridae</taxon>
        <taxon>Pentapetalae</taxon>
        <taxon>asterids</taxon>
        <taxon>lamiids</taxon>
        <taxon>Solanales</taxon>
        <taxon>Solanaceae</taxon>
        <taxon>Solanoideae</taxon>
        <taxon>Datureae</taxon>
        <taxon>Datura</taxon>
    </lineage>
</organism>
<evidence type="ECO:0000256" key="8">
    <source>
        <dbReference type="ARBA" id="ARBA00023004"/>
    </source>
</evidence>